<dbReference type="GeneID" id="109770095"/>
<organism evidence="3 4">
    <name type="scientific">Aegilops tauschii subsp. strangulata</name>
    <name type="common">Goatgrass</name>
    <dbReference type="NCBI Taxonomy" id="200361"/>
    <lineage>
        <taxon>Eukaryota</taxon>
        <taxon>Viridiplantae</taxon>
        <taxon>Streptophyta</taxon>
        <taxon>Embryophyta</taxon>
        <taxon>Tracheophyta</taxon>
        <taxon>Spermatophyta</taxon>
        <taxon>Magnoliopsida</taxon>
        <taxon>Liliopsida</taxon>
        <taxon>Poales</taxon>
        <taxon>Poaceae</taxon>
        <taxon>BOP clade</taxon>
        <taxon>Pooideae</taxon>
        <taxon>Triticodae</taxon>
        <taxon>Triticeae</taxon>
        <taxon>Triticinae</taxon>
        <taxon>Aegilops</taxon>
    </lineage>
</organism>
<reference evidence="3" key="4">
    <citation type="submission" date="2019-03" db="UniProtKB">
        <authorList>
            <consortium name="EnsemblPlants"/>
        </authorList>
    </citation>
    <scope>IDENTIFICATION</scope>
</reference>
<dbReference type="Pfam" id="PF07762">
    <property type="entry name" value="DUF1618"/>
    <property type="match status" value="1"/>
</dbReference>
<proteinExistence type="predicted"/>
<sequence length="604" mass="66644">MASASPSWAILGSVPRVLAADADLPPGADLSLALPEPPRVAILTIPPRIFPGRTTSRSFPSVRAVDASGLLLLHADQGPAKGPTVIDLPSRRESCWRPNVAGYFVLDAKSASALPLPNPEYIMHPGHLGLIASPADAGHYMVAELQMILGGDRADLLCFSSEAGEWVTKDVRYPLPSRPFSPNGVVSHSGRLWWVDLSWCLLTCDPFADAPVLRVVPLPEGKALKSREAWGLLDKYRCVAVSGGKLRFVDMYRNRNSGGSAQIGVWTLADPDSTEWTLEYEATFTEIWDDASYKAIGLPRKIPVLALIHPTNPDVVYFFLDEHLLGVDVRARKVVECEVYELVAPPSQHVGTRFVHAWQLPQALCSDDDVTCPFQSSRVPKPVCKFFLPLQGCKNGNSCSFSHDCGSSNSKNGDGHEVESGSGTNGINLLDEINVFIRHGGPTLSLQVKLDEPSKLMMNTLRTRTRNYFADIYVCYGLKVIHPDHTLRSYGVLNNCTIKLSGRIRGGLPFTKYVADNKNKMMVVVRMPDGQYSLELAREGCLFIRSLICAFTYTFAKRKSWHGKINWDEHFKVVNGLVRISKATVFNLEGPSMQLDVKELILFI</sequence>
<dbReference type="InterPro" id="IPR011676">
    <property type="entry name" value="DUF1618"/>
</dbReference>
<protein>
    <recommendedName>
        <fullName evidence="2">C3H1-type domain-containing protein</fullName>
    </recommendedName>
</protein>
<name>A0A453EKR8_AEGTS</name>
<dbReference type="EnsemblPlants" id="AET3Gv20378300.5">
    <property type="protein sequence ID" value="AET3Gv20378300.5"/>
    <property type="gene ID" value="AET3Gv20378300"/>
</dbReference>
<dbReference type="PANTHER" id="PTHR33086">
    <property type="entry name" value="OS05G0468200 PROTEIN-RELATED"/>
    <property type="match status" value="1"/>
</dbReference>
<evidence type="ECO:0000313" key="3">
    <source>
        <dbReference type="EnsemblPlants" id="AET3Gv20378300.5"/>
    </source>
</evidence>
<keyword evidence="4" id="KW-1185">Reference proteome</keyword>
<dbReference type="InterPro" id="IPR029071">
    <property type="entry name" value="Ubiquitin-like_domsf"/>
</dbReference>
<dbReference type="Gramene" id="AET3Gv20378300.5">
    <property type="protein sequence ID" value="AET3Gv20378300.5"/>
    <property type="gene ID" value="AET3Gv20378300"/>
</dbReference>
<dbReference type="PROSITE" id="PS50103">
    <property type="entry name" value="ZF_C3H1"/>
    <property type="match status" value="1"/>
</dbReference>
<dbReference type="PANTHER" id="PTHR33086:SF73">
    <property type="entry name" value="OS01G0245901 PROTEIN"/>
    <property type="match status" value="1"/>
</dbReference>
<keyword evidence="1" id="KW-0862">Zinc</keyword>
<keyword evidence="1" id="KW-0479">Metal-binding</keyword>
<reference evidence="3" key="5">
    <citation type="journal article" date="2021" name="G3 (Bethesda)">
        <title>Aegilops tauschii genome assembly Aet v5.0 features greater sequence contiguity and improved annotation.</title>
        <authorList>
            <person name="Wang L."/>
            <person name="Zhu T."/>
            <person name="Rodriguez J.C."/>
            <person name="Deal K.R."/>
            <person name="Dubcovsky J."/>
            <person name="McGuire P.E."/>
            <person name="Lux T."/>
            <person name="Spannagl M."/>
            <person name="Mayer K.F.X."/>
            <person name="Baldrich P."/>
            <person name="Meyers B.C."/>
            <person name="Huo N."/>
            <person name="Gu Y.Q."/>
            <person name="Zhou H."/>
            <person name="Devos K.M."/>
            <person name="Bennetzen J.L."/>
            <person name="Unver T."/>
            <person name="Budak H."/>
            <person name="Gulick P.J."/>
            <person name="Galiba G."/>
            <person name="Kalapos B."/>
            <person name="Nelson D.R."/>
            <person name="Li P."/>
            <person name="You F.M."/>
            <person name="Luo M.C."/>
            <person name="Dvorak J."/>
        </authorList>
    </citation>
    <scope>NUCLEOTIDE SEQUENCE [LARGE SCALE GENOMIC DNA]</scope>
    <source>
        <strain evidence="3">cv. AL8/78</strain>
    </source>
</reference>
<evidence type="ECO:0000256" key="1">
    <source>
        <dbReference type="PROSITE-ProRule" id="PRU00723"/>
    </source>
</evidence>
<reference evidence="3" key="3">
    <citation type="journal article" date="2017" name="Nature">
        <title>Genome sequence of the progenitor of the wheat D genome Aegilops tauschii.</title>
        <authorList>
            <person name="Luo M.C."/>
            <person name="Gu Y.Q."/>
            <person name="Puiu D."/>
            <person name="Wang H."/>
            <person name="Twardziok S.O."/>
            <person name="Deal K.R."/>
            <person name="Huo N."/>
            <person name="Zhu T."/>
            <person name="Wang L."/>
            <person name="Wang Y."/>
            <person name="McGuire P.E."/>
            <person name="Liu S."/>
            <person name="Long H."/>
            <person name="Ramasamy R.K."/>
            <person name="Rodriguez J.C."/>
            <person name="Van S.L."/>
            <person name="Yuan L."/>
            <person name="Wang Z."/>
            <person name="Xia Z."/>
            <person name="Xiao L."/>
            <person name="Anderson O.D."/>
            <person name="Ouyang S."/>
            <person name="Liang Y."/>
            <person name="Zimin A.V."/>
            <person name="Pertea G."/>
            <person name="Qi P."/>
            <person name="Bennetzen J.L."/>
            <person name="Dai X."/>
            <person name="Dawson M.W."/>
            <person name="Muller H.G."/>
            <person name="Kugler K."/>
            <person name="Rivarola-Duarte L."/>
            <person name="Spannagl M."/>
            <person name="Mayer K.F.X."/>
            <person name="Lu F.H."/>
            <person name="Bevan M.W."/>
            <person name="Leroy P."/>
            <person name="Li P."/>
            <person name="You F.M."/>
            <person name="Sun Q."/>
            <person name="Liu Z."/>
            <person name="Lyons E."/>
            <person name="Wicker T."/>
            <person name="Salzberg S.L."/>
            <person name="Devos K.M."/>
            <person name="Dvorak J."/>
        </authorList>
    </citation>
    <scope>NUCLEOTIDE SEQUENCE [LARGE SCALE GENOMIC DNA]</scope>
    <source>
        <strain evidence="3">cv. AL8/78</strain>
    </source>
</reference>
<accession>A0A453EKR8</accession>
<reference evidence="4" key="2">
    <citation type="journal article" date="2017" name="Nat. Plants">
        <title>The Aegilops tauschii genome reveals multiple impacts of transposons.</title>
        <authorList>
            <person name="Zhao G."/>
            <person name="Zou C."/>
            <person name="Li K."/>
            <person name="Wang K."/>
            <person name="Li T."/>
            <person name="Gao L."/>
            <person name="Zhang X."/>
            <person name="Wang H."/>
            <person name="Yang Z."/>
            <person name="Liu X."/>
            <person name="Jiang W."/>
            <person name="Mao L."/>
            <person name="Kong X."/>
            <person name="Jiao Y."/>
            <person name="Jia J."/>
        </authorList>
    </citation>
    <scope>NUCLEOTIDE SEQUENCE [LARGE SCALE GENOMIC DNA]</scope>
    <source>
        <strain evidence="4">cv. AL8/78</strain>
    </source>
</reference>
<dbReference type="Proteomes" id="UP000015105">
    <property type="component" value="Chromosome 3D"/>
</dbReference>
<dbReference type="GO" id="GO:0008270">
    <property type="term" value="F:zinc ion binding"/>
    <property type="evidence" value="ECO:0007669"/>
    <property type="project" value="UniProtKB-KW"/>
</dbReference>
<dbReference type="InterPro" id="IPR000571">
    <property type="entry name" value="Znf_CCCH"/>
</dbReference>
<evidence type="ECO:0000313" key="4">
    <source>
        <dbReference type="Proteomes" id="UP000015105"/>
    </source>
</evidence>
<reference evidence="4" key="1">
    <citation type="journal article" date="2014" name="Science">
        <title>Ancient hybridizations among the ancestral genomes of bread wheat.</title>
        <authorList>
            <consortium name="International Wheat Genome Sequencing Consortium,"/>
            <person name="Marcussen T."/>
            <person name="Sandve S.R."/>
            <person name="Heier L."/>
            <person name="Spannagl M."/>
            <person name="Pfeifer M."/>
            <person name="Jakobsen K.S."/>
            <person name="Wulff B.B."/>
            <person name="Steuernagel B."/>
            <person name="Mayer K.F."/>
            <person name="Olsen O.A."/>
        </authorList>
    </citation>
    <scope>NUCLEOTIDE SEQUENCE [LARGE SCALE GENOMIC DNA]</scope>
    <source>
        <strain evidence="4">cv. AL8/78</strain>
    </source>
</reference>
<evidence type="ECO:0000259" key="2">
    <source>
        <dbReference type="PROSITE" id="PS50103"/>
    </source>
</evidence>
<feature type="zinc finger region" description="C3H1-type" evidence="1">
    <location>
        <begin position="378"/>
        <end position="406"/>
    </location>
</feature>
<dbReference type="SUPFAM" id="SSF54236">
    <property type="entry name" value="Ubiquitin-like"/>
    <property type="match status" value="1"/>
</dbReference>
<keyword evidence="1" id="KW-0863">Zinc-finger</keyword>
<dbReference type="RefSeq" id="XP_073366310.1">
    <property type="nucleotide sequence ID" value="XM_073510209.1"/>
</dbReference>
<feature type="domain" description="C3H1-type" evidence="2">
    <location>
        <begin position="378"/>
        <end position="406"/>
    </location>
</feature>
<dbReference type="AlphaFoldDB" id="A0A453EKR8"/>